<sequence>MAAFLFAMSIAKDRGGISALNSDYELQYKATWNISERVSPWWTKGSFIWRDKRVLEDPDGAAKRGPAFGAGAAPDASGGSGCDPAIVNCCTRPMDMIEHLVDVNIALET</sequence>
<proteinExistence type="predicted"/>
<reference evidence="1" key="1">
    <citation type="submission" date="2022-08" db="EMBL/GenBank/DDBJ databases">
        <title>Genome Sequence of Fusarium decemcellulare.</title>
        <authorList>
            <person name="Buettner E."/>
        </authorList>
    </citation>
    <scope>NUCLEOTIDE SEQUENCE</scope>
    <source>
        <strain evidence="1">Babe19</strain>
    </source>
</reference>
<name>A0ACC1SQ38_9HYPO</name>
<comment type="caution">
    <text evidence="1">The sequence shown here is derived from an EMBL/GenBank/DDBJ whole genome shotgun (WGS) entry which is preliminary data.</text>
</comment>
<accession>A0ACC1SQ38</accession>
<dbReference type="EMBL" id="JANRMS010000213">
    <property type="protein sequence ID" value="KAJ3544066.1"/>
    <property type="molecule type" value="Genomic_DNA"/>
</dbReference>
<dbReference type="Proteomes" id="UP001148629">
    <property type="component" value="Unassembled WGS sequence"/>
</dbReference>
<evidence type="ECO:0000313" key="1">
    <source>
        <dbReference type="EMBL" id="KAJ3544066.1"/>
    </source>
</evidence>
<evidence type="ECO:0000313" key="2">
    <source>
        <dbReference type="Proteomes" id="UP001148629"/>
    </source>
</evidence>
<gene>
    <name evidence="1" type="ORF">NM208_g3240</name>
</gene>
<keyword evidence="2" id="KW-1185">Reference proteome</keyword>
<protein>
    <submittedName>
        <fullName evidence="1">Uncharacterized protein</fullName>
    </submittedName>
</protein>
<organism evidence="1 2">
    <name type="scientific">Fusarium decemcellulare</name>
    <dbReference type="NCBI Taxonomy" id="57161"/>
    <lineage>
        <taxon>Eukaryota</taxon>
        <taxon>Fungi</taxon>
        <taxon>Dikarya</taxon>
        <taxon>Ascomycota</taxon>
        <taxon>Pezizomycotina</taxon>
        <taxon>Sordariomycetes</taxon>
        <taxon>Hypocreomycetidae</taxon>
        <taxon>Hypocreales</taxon>
        <taxon>Nectriaceae</taxon>
        <taxon>Fusarium</taxon>
        <taxon>Fusarium decemcellulare species complex</taxon>
    </lineage>
</organism>